<evidence type="ECO:0000313" key="4">
    <source>
        <dbReference type="Proteomes" id="UP000247498"/>
    </source>
</evidence>
<gene>
    <name evidence="3" type="ORF">Rsub_10088</name>
</gene>
<keyword evidence="2" id="KW-0472">Membrane</keyword>
<dbReference type="Proteomes" id="UP000247498">
    <property type="component" value="Unassembled WGS sequence"/>
</dbReference>
<reference evidence="3 4" key="1">
    <citation type="journal article" date="2018" name="Sci. Rep.">
        <title>Raphidocelis subcapitata (=Pseudokirchneriella subcapitata) provides an insight into genome evolution and environmental adaptations in the Sphaeropleales.</title>
        <authorList>
            <person name="Suzuki S."/>
            <person name="Yamaguchi H."/>
            <person name="Nakajima N."/>
            <person name="Kawachi M."/>
        </authorList>
    </citation>
    <scope>NUCLEOTIDE SEQUENCE [LARGE SCALE GENOMIC DNA]</scope>
    <source>
        <strain evidence="3 4">NIES-35</strain>
    </source>
</reference>
<dbReference type="InParanoid" id="A0A2V0PIU3"/>
<feature type="region of interest" description="Disordered" evidence="1">
    <location>
        <begin position="1"/>
        <end position="22"/>
    </location>
</feature>
<accession>A0A2V0PIU3</accession>
<dbReference type="EMBL" id="BDRX01000094">
    <property type="protein sequence ID" value="GBF97227.1"/>
    <property type="molecule type" value="Genomic_DNA"/>
</dbReference>
<feature type="compositionally biased region" description="Low complexity" evidence="1">
    <location>
        <begin position="44"/>
        <end position="56"/>
    </location>
</feature>
<dbReference type="OrthoDB" id="539085at2759"/>
<evidence type="ECO:0000256" key="1">
    <source>
        <dbReference type="SAM" id="MobiDB-lite"/>
    </source>
</evidence>
<evidence type="ECO:0000256" key="2">
    <source>
        <dbReference type="SAM" id="Phobius"/>
    </source>
</evidence>
<sequence>MQRLAGQRLQPRHAKAFHGAGAGARGLRRAVAARVARGPRAEVQQQQQQAQQQQQRALAQQDPFVAAALRLTRLVENVGDGEDELIESSLREEPPLSKLGLMAMGGGGIALAAVLVSALAGQDPLGGATLSAHSLGAAAVGAALALPLVAFRAYSWTPEAAEALPSLADMHRMMAEEAEPWLSRFNRGHLAAHAALETLPMTLLLLPAAQGGLAAAFEFWSSLLQSSLLGPGGGGAAAAAAAAAAATPQGLSAVLALLVTATCAGVVQSLNLVTDEEQLEVVRDAVQNADRYYRLTSMQVGSTADDATRASRAFKAVAVSWMEASEDASALAGAVTFVDVVMVSAIWYATGDLAAPAAAALAVAAVDYHHLHAAAARGGGRRGGKRGAEERRGPTRGESGSG</sequence>
<keyword evidence="4" id="KW-1185">Reference proteome</keyword>
<evidence type="ECO:0000313" key="3">
    <source>
        <dbReference type="EMBL" id="GBF97227.1"/>
    </source>
</evidence>
<feature type="region of interest" description="Disordered" evidence="1">
    <location>
        <begin position="35"/>
        <end position="56"/>
    </location>
</feature>
<organism evidence="3 4">
    <name type="scientific">Raphidocelis subcapitata</name>
    <dbReference type="NCBI Taxonomy" id="307507"/>
    <lineage>
        <taxon>Eukaryota</taxon>
        <taxon>Viridiplantae</taxon>
        <taxon>Chlorophyta</taxon>
        <taxon>core chlorophytes</taxon>
        <taxon>Chlorophyceae</taxon>
        <taxon>CS clade</taxon>
        <taxon>Sphaeropleales</taxon>
        <taxon>Selenastraceae</taxon>
        <taxon>Raphidocelis</taxon>
    </lineage>
</organism>
<protein>
    <submittedName>
        <fullName evidence="3">Uncharacterized protein</fullName>
    </submittedName>
</protein>
<name>A0A2V0PIU3_9CHLO</name>
<dbReference type="AlphaFoldDB" id="A0A2V0PIU3"/>
<keyword evidence="2" id="KW-0812">Transmembrane</keyword>
<feature type="region of interest" description="Disordered" evidence="1">
    <location>
        <begin position="377"/>
        <end position="402"/>
    </location>
</feature>
<feature type="compositionally biased region" description="Basic and acidic residues" evidence="1">
    <location>
        <begin position="386"/>
        <end position="395"/>
    </location>
</feature>
<feature type="transmembrane region" description="Helical" evidence="2">
    <location>
        <begin position="132"/>
        <end position="151"/>
    </location>
</feature>
<comment type="caution">
    <text evidence="3">The sequence shown here is derived from an EMBL/GenBank/DDBJ whole genome shotgun (WGS) entry which is preliminary data.</text>
</comment>
<feature type="transmembrane region" description="Helical" evidence="2">
    <location>
        <begin position="99"/>
        <end position="120"/>
    </location>
</feature>
<proteinExistence type="predicted"/>
<keyword evidence="2" id="KW-1133">Transmembrane helix</keyword>